<proteinExistence type="predicted"/>
<sequence length="173" mass="19596">MEVEEAYVEIQVPAMVAVTDWKQLTFELDEGVVTMNEEKMAVCLEVVMIVEETLEPLGESYDLWAVVAFAKNVQQWAEIDDSLQDQQQMKLAPKVGFGVSSEEFGFEIHLLDPVHYHAQAIMEQAEYLVVVLVVLIGDCSEKPLAELLEPRSKQFLSSKFLQTDSSEKDIKIK</sequence>
<keyword evidence="2" id="KW-1185">Reference proteome</keyword>
<comment type="caution">
    <text evidence="1">The sequence shown here is derived from an EMBL/GenBank/DDBJ whole genome shotgun (WGS) entry which is preliminary data.</text>
</comment>
<protein>
    <submittedName>
        <fullName evidence="1">Uncharacterized protein</fullName>
    </submittedName>
</protein>
<evidence type="ECO:0000313" key="2">
    <source>
        <dbReference type="Proteomes" id="UP000257109"/>
    </source>
</evidence>
<dbReference type="AlphaFoldDB" id="A0A371I7T3"/>
<dbReference type="EMBL" id="QJKJ01000707">
    <property type="protein sequence ID" value="RDY11111.1"/>
    <property type="molecule type" value="Genomic_DNA"/>
</dbReference>
<name>A0A371I7T3_MUCPR</name>
<gene>
    <name evidence="1" type="ORF">CR513_04280</name>
</gene>
<reference evidence="1" key="1">
    <citation type="submission" date="2018-05" db="EMBL/GenBank/DDBJ databases">
        <title>Draft genome of Mucuna pruriens seed.</title>
        <authorList>
            <person name="Nnadi N.E."/>
            <person name="Vos R."/>
            <person name="Hasami M.H."/>
            <person name="Devisetty U.K."/>
            <person name="Aguiy J.C."/>
        </authorList>
    </citation>
    <scope>NUCLEOTIDE SEQUENCE [LARGE SCALE GENOMIC DNA]</scope>
    <source>
        <strain evidence="1">JCA_2017</strain>
    </source>
</reference>
<accession>A0A371I7T3</accession>
<feature type="non-terminal residue" evidence="1">
    <location>
        <position position="1"/>
    </location>
</feature>
<dbReference type="Proteomes" id="UP000257109">
    <property type="component" value="Unassembled WGS sequence"/>
</dbReference>
<evidence type="ECO:0000313" key="1">
    <source>
        <dbReference type="EMBL" id="RDY11111.1"/>
    </source>
</evidence>
<organism evidence="1 2">
    <name type="scientific">Mucuna pruriens</name>
    <name type="common">Velvet bean</name>
    <name type="synonym">Dolichos pruriens</name>
    <dbReference type="NCBI Taxonomy" id="157652"/>
    <lineage>
        <taxon>Eukaryota</taxon>
        <taxon>Viridiplantae</taxon>
        <taxon>Streptophyta</taxon>
        <taxon>Embryophyta</taxon>
        <taxon>Tracheophyta</taxon>
        <taxon>Spermatophyta</taxon>
        <taxon>Magnoliopsida</taxon>
        <taxon>eudicotyledons</taxon>
        <taxon>Gunneridae</taxon>
        <taxon>Pentapetalae</taxon>
        <taxon>rosids</taxon>
        <taxon>fabids</taxon>
        <taxon>Fabales</taxon>
        <taxon>Fabaceae</taxon>
        <taxon>Papilionoideae</taxon>
        <taxon>50 kb inversion clade</taxon>
        <taxon>NPAAA clade</taxon>
        <taxon>indigoferoid/millettioid clade</taxon>
        <taxon>Phaseoleae</taxon>
        <taxon>Mucuna</taxon>
    </lineage>
</organism>